<feature type="chain" id="PRO_5040200465" description="C-type lectin domain-containing protein" evidence="1">
    <location>
        <begin position="20"/>
        <end position="162"/>
    </location>
</feature>
<dbReference type="EMBL" id="OU900095">
    <property type="protein sequence ID" value="CAH1168559.1"/>
    <property type="molecule type" value="Genomic_DNA"/>
</dbReference>
<dbReference type="Proteomes" id="UP001153712">
    <property type="component" value="Chromosome 2"/>
</dbReference>
<dbReference type="InterPro" id="IPR016186">
    <property type="entry name" value="C-type_lectin-like/link_sf"/>
</dbReference>
<accession>A0A9P0DRN2</accession>
<dbReference type="InterPro" id="IPR016187">
    <property type="entry name" value="CTDL_fold"/>
</dbReference>
<dbReference type="CDD" id="cd00037">
    <property type="entry name" value="CLECT"/>
    <property type="match status" value="1"/>
</dbReference>
<dbReference type="InterPro" id="IPR001304">
    <property type="entry name" value="C-type_lectin-like"/>
</dbReference>
<dbReference type="OrthoDB" id="6746664at2759"/>
<name>A0A9P0DRN2_PHYSR</name>
<keyword evidence="1" id="KW-0732">Signal</keyword>
<dbReference type="Gene3D" id="3.10.100.10">
    <property type="entry name" value="Mannose-Binding Protein A, subunit A"/>
    <property type="match status" value="1"/>
</dbReference>
<reference evidence="3" key="1">
    <citation type="submission" date="2022-01" db="EMBL/GenBank/DDBJ databases">
        <authorList>
            <person name="King R."/>
        </authorList>
    </citation>
    <scope>NUCLEOTIDE SEQUENCE</scope>
</reference>
<dbReference type="SUPFAM" id="SSF56436">
    <property type="entry name" value="C-type lectin-like"/>
    <property type="match status" value="1"/>
</dbReference>
<dbReference type="InterPro" id="IPR050111">
    <property type="entry name" value="C-type_lectin/snaclec_domain"/>
</dbReference>
<evidence type="ECO:0000313" key="3">
    <source>
        <dbReference type="EMBL" id="CAH1168559.1"/>
    </source>
</evidence>
<evidence type="ECO:0000256" key="1">
    <source>
        <dbReference type="SAM" id="SignalP"/>
    </source>
</evidence>
<dbReference type="SMART" id="SM00034">
    <property type="entry name" value="CLECT"/>
    <property type="match status" value="1"/>
</dbReference>
<evidence type="ECO:0000259" key="2">
    <source>
        <dbReference type="PROSITE" id="PS50041"/>
    </source>
</evidence>
<dbReference type="AlphaFoldDB" id="A0A9P0DRN2"/>
<proteinExistence type="predicted"/>
<feature type="domain" description="C-type lectin" evidence="2">
    <location>
        <begin position="56"/>
        <end position="157"/>
    </location>
</feature>
<dbReference type="Pfam" id="PF00059">
    <property type="entry name" value="Lectin_C"/>
    <property type="match status" value="1"/>
</dbReference>
<dbReference type="PANTHER" id="PTHR22803">
    <property type="entry name" value="MANNOSE, PHOSPHOLIPASE, LECTIN RECEPTOR RELATED"/>
    <property type="match status" value="1"/>
</dbReference>
<dbReference type="PROSITE" id="PS50041">
    <property type="entry name" value="C_TYPE_LECTIN_2"/>
    <property type="match status" value="1"/>
</dbReference>
<sequence length="162" mass="18477">MFVYLLTICLFSSFASLDAREIPESPRVWKKQVPAGIKTFFIASHTENGTYGIEACKNSGLELASIDSKEENDILVQEISGLFGSTLTYWTAGKFTDQGKWVWITTGKEMTFSDWSENQPNFDDYPDELCVGMQFEHNKKGHWLTTSCKWHRGIICQKITTE</sequence>
<organism evidence="3 4">
    <name type="scientific">Phyllotreta striolata</name>
    <name type="common">Striped flea beetle</name>
    <name type="synonym">Crioceris striolata</name>
    <dbReference type="NCBI Taxonomy" id="444603"/>
    <lineage>
        <taxon>Eukaryota</taxon>
        <taxon>Metazoa</taxon>
        <taxon>Ecdysozoa</taxon>
        <taxon>Arthropoda</taxon>
        <taxon>Hexapoda</taxon>
        <taxon>Insecta</taxon>
        <taxon>Pterygota</taxon>
        <taxon>Neoptera</taxon>
        <taxon>Endopterygota</taxon>
        <taxon>Coleoptera</taxon>
        <taxon>Polyphaga</taxon>
        <taxon>Cucujiformia</taxon>
        <taxon>Chrysomeloidea</taxon>
        <taxon>Chrysomelidae</taxon>
        <taxon>Galerucinae</taxon>
        <taxon>Alticini</taxon>
        <taxon>Phyllotreta</taxon>
    </lineage>
</organism>
<evidence type="ECO:0000313" key="4">
    <source>
        <dbReference type="Proteomes" id="UP001153712"/>
    </source>
</evidence>
<feature type="signal peptide" evidence="1">
    <location>
        <begin position="1"/>
        <end position="19"/>
    </location>
</feature>
<gene>
    <name evidence="3" type="ORF">PHYEVI_LOCUS5143</name>
</gene>
<keyword evidence="4" id="KW-1185">Reference proteome</keyword>
<protein>
    <recommendedName>
        <fullName evidence="2">C-type lectin domain-containing protein</fullName>
    </recommendedName>
</protein>